<keyword evidence="3" id="KW-1185">Reference proteome</keyword>
<dbReference type="SMART" id="SM00530">
    <property type="entry name" value="HTH_XRE"/>
    <property type="match status" value="1"/>
</dbReference>
<protein>
    <submittedName>
        <fullName evidence="2">Transcriptional regulator with XRE-family HTH domain</fullName>
    </submittedName>
</protein>
<dbReference type="SUPFAM" id="SSF47413">
    <property type="entry name" value="lambda repressor-like DNA-binding domains"/>
    <property type="match status" value="1"/>
</dbReference>
<dbReference type="RefSeq" id="WP_182838619.1">
    <property type="nucleotide sequence ID" value="NZ_BAAABQ010000072.1"/>
</dbReference>
<evidence type="ECO:0000313" key="3">
    <source>
        <dbReference type="Proteomes" id="UP000517916"/>
    </source>
</evidence>
<dbReference type="PROSITE" id="PS50943">
    <property type="entry name" value="HTH_CROC1"/>
    <property type="match status" value="1"/>
</dbReference>
<dbReference type="EMBL" id="JACJID010000004">
    <property type="protein sequence ID" value="MBA8927874.1"/>
    <property type="molecule type" value="Genomic_DNA"/>
</dbReference>
<proteinExistence type="predicted"/>
<sequence length="262" mass="29441">MSEHRSGLGEFLRSRRERLTPEAVGLPTRPRRRTPGLRREEVAELAGIGVDWYIRLEQGRTVSPSTATIDALAQALRLNDTERVHLRTLARAPAKAPFVRERVPSGLRRLVESLGHPAYLTGRRWDVLAWNSAAADLITDFGQIAEENRNILDYLLLDPGARRLFGDVWASQAKHVVAQFRAVHDLWAPDPAFTRLSARLRHGCPEFGTWWEQHEVLGSGAGQKLLHHPARGTLRFDYATFQANEDPALRLTIYTPAGPTLV</sequence>
<dbReference type="Pfam" id="PF17765">
    <property type="entry name" value="MLTR_LBD"/>
    <property type="match status" value="1"/>
</dbReference>
<feature type="domain" description="HTH cro/C1-type" evidence="1">
    <location>
        <begin position="36"/>
        <end position="84"/>
    </location>
</feature>
<dbReference type="PANTHER" id="PTHR35010:SF3">
    <property type="entry name" value="BLL4873 PROTEIN"/>
    <property type="match status" value="1"/>
</dbReference>
<evidence type="ECO:0000259" key="1">
    <source>
        <dbReference type="PROSITE" id="PS50943"/>
    </source>
</evidence>
<dbReference type="InterPro" id="IPR041413">
    <property type="entry name" value="MLTR_LBD"/>
</dbReference>
<reference evidence="2 3" key="1">
    <citation type="submission" date="2020-08" db="EMBL/GenBank/DDBJ databases">
        <title>Genomic Encyclopedia of Archaeal and Bacterial Type Strains, Phase II (KMG-II): from individual species to whole genera.</title>
        <authorList>
            <person name="Goeker M."/>
        </authorList>
    </citation>
    <scope>NUCLEOTIDE SEQUENCE [LARGE SCALE GENOMIC DNA]</scope>
    <source>
        <strain evidence="2 3">DSM 43850</strain>
    </source>
</reference>
<organism evidence="2 3">
    <name type="scientific">Kutzneria viridogrisea</name>
    <dbReference type="NCBI Taxonomy" id="47990"/>
    <lineage>
        <taxon>Bacteria</taxon>
        <taxon>Bacillati</taxon>
        <taxon>Actinomycetota</taxon>
        <taxon>Actinomycetes</taxon>
        <taxon>Pseudonocardiales</taxon>
        <taxon>Pseudonocardiaceae</taxon>
        <taxon>Kutzneria</taxon>
    </lineage>
</organism>
<dbReference type="CDD" id="cd00093">
    <property type="entry name" value="HTH_XRE"/>
    <property type="match status" value="1"/>
</dbReference>
<accession>A0ABR6BLU8</accession>
<dbReference type="InterPro" id="IPR010982">
    <property type="entry name" value="Lambda_DNA-bd_dom_sf"/>
</dbReference>
<comment type="caution">
    <text evidence="2">The sequence shown here is derived from an EMBL/GenBank/DDBJ whole genome shotgun (WGS) entry which is preliminary data.</text>
</comment>
<dbReference type="InterPro" id="IPR001387">
    <property type="entry name" value="Cro/C1-type_HTH"/>
</dbReference>
<dbReference type="Proteomes" id="UP000517916">
    <property type="component" value="Unassembled WGS sequence"/>
</dbReference>
<evidence type="ECO:0000313" key="2">
    <source>
        <dbReference type="EMBL" id="MBA8927874.1"/>
    </source>
</evidence>
<dbReference type="Gene3D" id="3.30.450.180">
    <property type="match status" value="1"/>
</dbReference>
<dbReference type="Pfam" id="PF13560">
    <property type="entry name" value="HTH_31"/>
    <property type="match status" value="1"/>
</dbReference>
<dbReference type="Gene3D" id="1.10.260.40">
    <property type="entry name" value="lambda repressor-like DNA-binding domains"/>
    <property type="match status" value="1"/>
</dbReference>
<dbReference type="PANTHER" id="PTHR35010">
    <property type="entry name" value="BLL4672 PROTEIN-RELATED"/>
    <property type="match status" value="1"/>
</dbReference>
<name>A0ABR6BLU8_9PSEU</name>
<gene>
    <name evidence="2" type="ORF">BC739_005091</name>
</gene>